<comment type="caution">
    <text evidence="1">The sequence shown here is derived from an EMBL/GenBank/DDBJ whole genome shotgun (WGS) entry which is preliminary data.</text>
</comment>
<protein>
    <submittedName>
        <fullName evidence="1">Dihydrodipicolinate synthase family protein</fullName>
    </submittedName>
</protein>
<proteinExistence type="predicted"/>
<dbReference type="EMBL" id="JAENHL010000007">
    <property type="protein sequence ID" value="MBK1868485.1"/>
    <property type="molecule type" value="Genomic_DNA"/>
</dbReference>
<name>A0ACC5R797_9HYPH</name>
<accession>A0ACC5R797</accession>
<organism evidence="1 2">
    <name type="scientific">Taklimakanibacter albus</name>
    <dbReference type="NCBI Taxonomy" id="2800327"/>
    <lineage>
        <taxon>Bacteria</taxon>
        <taxon>Pseudomonadati</taxon>
        <taxon>Pseudomonadota</taxon>
        <taxon>Alphaproteobacteria</taxon>
        <taxon>Hyphomicrobiales</taxon>
        <taxon>Aestuariivirgaceae</taxon>
        <taxon>Taklimakanibacter</taxon>
    </lineage>
</organism>
<reference evidence="1" key="1">
    <citation type="submission" date="2021-01" db="EMBL/GenBank/DDBJ databases">
        <authorList>
            <person name="Sun Q."/>
        </authorList>
    </citation>
    <scope>NUCLEOTIDE SEQUENCE</scope>
    <source>
        <strain evidence="1">YIM B02566</strain>
    </source>
</reference>
<gene>
    <name evidence="1" type="ORF">JHL16_19175</name>
</gene>
<dbReference type="Proteomes" id="UP000616151">
    <property type="component" value="Unassembled WGS sequence"/>
</dbReference>
<keyword evidence="2" id="KW-1185">Reference proteome</keyword>
<evidence type="ECO:0000313" key="2">
    <source>
        <dbReference type="Proteomes" id="UP000616151"/>
    </source>
</evidence>
<evidence type="ECO:0000313" key="1">
    <source>
        <dbReference type="EMBL" id="MBK1868485.1"/>
    </source>
</evidence>
<sequence length="304" mass="32728">MHSDPGKSVVAVPPLARNADLTLNIKANAALIRHLEAGGVSTLMYGGNANFYHLGLSDYPRVLDMLLELAQPSSWIIPSAGPDFGKLMDQARYLRERPFPTAMVLPASGFATDAGTADGISRFADALGKPVILYLKAESYLSVASVARLCDKGLVSAIKYAIVRDDPSRDPYLSQLVTAVDRSRIISGIGERPAIQHWRQFGLRGFTSGSVAIAPRLSSALLAALKAEAYDEAQRLREIFLPFENERDGINPTRVLHDGVTLAGIADMGPILPLLSNLDDAERARVAPVARELQMRDAALAKAA</sequence>